<protein>
    <submittedName>
        <fullName evidence="3">FBA_2 domain-containing protein</fullName>
    </submittedName>
</protein>
<keyword evidence="2" id="KW-1185">Reference proteome</keyword>
<name>A0A1I7TUJ6_9PELO</name>
<proteinExistence type="predicted"/>
<dbReference type="PANTHER" id="PTHR21503">
    <property type="entry name" value="F-BOX-CONTAINING HYPOTHETICAL PROTEIN C.ELEGANS"/>
    <property type="match status" value="1"/>
</dbReference>
<feature type="domain" description="Sdz-33 F-box" evidence="1">
    <location>
        <begin position="85"/>
        <end position="140"/>
    </location>
</feature>
<accession>A0A1I7TUJ6</accession>
<dbReference type="Proteomes" id="UP000095282">
    <property type="component" value="Unplaced"/>
</dbReference>
<evidence type="ECO:0000313" key="3">
    <source>
        <dbReference type="WBParaSite" id="Csp11.Scaffold629.g11929.t1"/>
    </source>
</evidence>
<reference evidence="3" key="1">
    <citation type="submission" date="2016-11" db="UniProtKB">
        <authorList>
            <consortium name="WormBaseParasite"/>
        </authorList>
    </citation>
    <scope>IDENTIFICATION</scope>
</reference>
<organism evidence="2 3">
    <name type="scientific">Caenorhabditis tropicalis</name>
    <dbReference type="NCBI Taxonomy" id="1561998"/>
    <lineage>
        <taxon>Eukaryota</taxon>
        <taxon>Metazoa</taxon>
        <taxon>Ecdysozoa</taxon>
        <taxon>Nematoda</taxon>
        <taxon>Chromadorea</taxon>
        <taxon>Rhabditida</taxon>
        <taxon>Rhabditina</taxon>
        <taxon>Rhabditomorpha</taxon>
        <taxon>Rhabditoidea</taxon>
        <taxon>Rhabditidae</taxon>
        <taxon>Peloderinae</taxon>
        <taxon>Caenorhabditis</taxon>
    </lineage>
</organism>
<sequence length="187" mass="22179">MKWYESIKGVLGCRIDKVCILSPSISFTDWLRSQQESIEDVSIMEGHKKDVKYFLETIKVFGELEIKMNPYESNFSLEIPEGPTHLHIHTSEFINYDQLLRLKAQFIYLDESFLTNQEINRFLESWMSCESHLDLKFFKINIYGMEAVNKIMNLPHEVITDGYKIRRCDGKEATVRIFWRSMRLLTH</sequence>
<evidence type="ECO:0000259" key="1">
    <source>
        <dbReference type="Pfam" id="PF07735"/>
    </source>
</evidence>
<dbReference type="Pfam" id="PF07735">
    <property type="entry name" value="FBA_2"/>
    <property type="match status" value="1"/>
</dbReference>
<dbReference type="WBParaSite" id="Csp11.Scaffold629.g11929.t1">
    <property type="protein sequence ID" value="Csp11.Scaffold629.g11929.t1"/>
    <property type="gene ID" value="Csp11.Scaffold629.g11929"/>
</dbReference>
<dbReference type="AlphaFoldDB" id="A0A1I7TUJ6"/>
<dbReference type="InterPro" id="IPR012885">
    <property type="entry name" value="F-box_Sdz-33"/>
</dbReference>
<evidence type="ECO:0000313" key="2">
    <source>
        <dbReference type="Proteomes" id="UP000095282"/>
    </source>
</evidence>